<evidence type="ECO:0000259" key="1">
    <source>
        <dbReference type="Pfam" id="PF03372"/>
    </source>
</evidence>
<dbReference type="KEGG" id="psoj:PHYSODRAFT_307413"/>
<feature type="domain" description="Endonuclease/exonuclease/phosphatase" evidence="1">
    <location>
        <begin position="112"/>
        <end position="362"/>
    </location>
</feature>
<dbReference type="EMBL" id="JH159164">
    <property type="protein sequence ID" value="EGZ06542.1"/>
    <property type="molecule type" value="Genomic_DNA"/>
</dbReference>
<reference evidence="2 3" key="1">
    <citation type="journal article" date="2006" name="Science">
        <title>Phytophthora genome sequences uncover evolutionary origins and mechanisms of pathogenesis.</title>
        <authorList>
            <person name="Tyler B.M."/>
            <person name="Tripathy S."/>
            <person name="Zhang X."/>
            <person name="Dehal P."/>
            <person name="Jiang R.H."/>
            <person name="Aerts A."/>
            <person name="Arredondo F.D."/>
            <person name="Baxter L."/>
            <person name="Bensasson D."/>
            <person name="Beynon J.L."/>
            <person name="Chapman J."/>
            <person name="Damasceno C.M."/>
            <person name="Dorrance A.E."/>
            <person name="Dou D."/>
            <person name="Dickerman A.W."/>
            <person name="Dubchak I.L."/>
            <person name="Garbelotto M."/>
            <person name="Gijzen M."/>
            <person name="Gordon S.G."/>
            <person name="Govers F."/>
            <person name="Grunwald N.J."/>
            <person name="Huang W."/>
            <person name="Ivors K.L."/>
            <person name="Jones R.W."/>
            <person name="Kamoun S."/>
            <person name="Krampis K."/>
            <person name="Lamour K.H."/>
            <person name="Lee M.K."/>
            <person name="McDonald W.H."/>
            <person name="Medina M."/>
            <person name="Meijer H.J."/>
            <person name="Nordberg E.K."/>
            <person name="Maclean D.J."/>
            <person name="Ospina-Giraldo M.D."/>
            <person name="Morris P.F."/>
            <person name="Phuntumart V."/>
            <person name="Putnam N.H."/>
            <person name="Rash S."/>
            <person name="Rose J.K."/>
            <person name="Sakihama Y."/>
            <person name="Salamov A.A."/>
            <person name="Savidor A."/>
            <person name="Scheuring C.F."/>
            <person name="Smith B.M."/>
            <person name="Sobral B.W."/>
            <person name="Terry A."/>
            <person name="Torto-Alalibo T.A."/>
            <person name="Win J."/>
            <person name="Xu Z."/>
            <person name="Zhang H."/>
            <person name="Grigoriev I.V."/>
            <person name="Rokhsar D.S."/>
            <person name="Boore J.L."/>
        </authorList>
    </citation>
    <scope>NUCLEOTIDE SEQUENCE [LARGE SCALE GENOMIC DNA]</scope>
    <source>
        <strain evidence="2 3">P6497</strain>
    </source>
</reference>
<dbReference type="Proteomes" id="UP000002640">
    <property type="component" value="Unassembled WGS sequence"/>
</dbReference>
<dbReference type="InterPro" id="IPR036691">
    <property type="entry name" value="Endo/exonu/phosph_ase_sf"/>
</dbReference>
<dbReference type="AlphaFoldDB" id="G5AEE0"/>
<proteinExistence type="predicted"/>
<dbReference type="InParanoid" id="G5AEE0"/>
<dbReference type="STRING" id="1094619.G5AEE0"/>
<dbReference type="SMR" id="G5AEE0"/>
<dbReference type="Pfam" id="PF03372">
    <property type="entry name" value="Exo_endo_phos"/>
    <property type="match status" value="1"/>
</dbReference>
<evidence type="ECO:0000313" key="2">
    <source>
        <dbReference type="EMBL" id="EGZ06542.1"/>
    </source>
</evidence>
<organism evidence="2 3">
    <name type="scientific">Phytophthora sojae (strain P6497)</name>
    <name type="common">Soybean stem and root rot agent</name>
    <name type="synonym">Phytophthora megasperma f. sp. glycines</name>
    <dbReference type="NCBI Taxonomy" id="1094619"/>
    <lineage>
        <taxon>Eukaryota</taxon>
        <taxon>Sar</taxon>
        <taxon>Stramenopiles</taxon>
        <taxon>Oomycota</taxon>
        <taxon>Peronosporomycetes</taxon>
        <taxon>Peronosporales</taxon>
        <taxon>Peronosporaceae</taxon>
        <taxon>Phytophthora</taxon>
    </lineage>
</organism>
<evidence type="ECO:0000313" key="3">
    <source>
        <dbReference type="Proteomes" id="UP000002640"/>
    </source>
</evidence>
<keyword evidence="3" id="KW-1185">Reference proteome</keyword>
<protein>
    <recommendedName>
        <fullName evidence="1">Endonuclease/exonuclease/phosphatase domain-containing protein</fullName>
    </recommendedName>
</protein>
<accession>G5AEE0</accession>
<dbReference type="SUPFAM" id="SSF56219">
    <property type="entry name" value="DNase I-like"/>
    <property type="match status" value="1"/>
</dbReference>
<name>G5AEE0_PHYSP</name>
<dbReference type="GeneID" id="20642882"/>
<sequence>MCHNTSDAISMRYQRAPLREGRGMDTLEGASAGPRAIVATAQSRQRQVRQRRLGDFFPIVTGVAKAKQTRNRFRADRRKRLMQLREEERVVMDPLGVRSTGLHPTDQTFGCVTQNVNGFGARASDRDAWFRSLRTQSDHGRNGVILLQETHVEGPEVVKFTDLFASGWGFRTGPQCPTRSFWSPALGKKAGVAILVDPYGEFKDVTPCLEDQWSQHFMAVRGHLNGRPLVVINVYAPHQIPQRERFFRRLATIELPSDALVAVGGDFNCTLDEEADQSYTTRAGAHDSIALRNLLVTWGVIDPVAAVRPKQWRPDQLRRHHTETHTYHYPVAGHGDASSRLDRWYVNRLLRAWVVGWEVVAPAVSADHHAAKLHLQQPDDPVRVRKAATVHPPPRFAEDLVKQHTQGLLQQFLERVSADGVEAGEMAKWWG</sequence>
<dbReference type="RefSeq" id="XP_009538439.1">
    <property type="nucleotide sequence ID" value="XM_009540144.1"/>
</dbReference>
<dbReference type="GO" id="GO:0003824">
    <property type="term" value="F:catalytic activity"/>
    <property type="evidence" value="ECO:0007669"/>
    <property type="project" value="InterPro"/>
</dbReference>
<dbReference type="Gene3D" id="3.60.10.10">
    <property type="entry name" value="Endonuclease/exonuclease/phosphatase"/>
    <property type="match status" value="1"/>
</dbReference>
<dbReference type="InterPro" id="IPR005135">
    <property type="entry name" value="Endo/exonuclease/phosphatase"/>
</dbReference>
<gene>
    <name evidence="2" type="ORF">PHYSODRAFT_307413</name>
</gene>